<keyword evidence="2" id="KW-0378">Hydrolase</keyword>
<accession>A0A448XLK5</accession>
<protein>
    <submittedName>
        <fullName evidence="5">Uncharacterized protein</fullName>
    </submittedName>
</protein>
<keyword evidence="3" id="KW-0460">Magnesium</keyword>
<dbReference type="GO" id="GO:0046872">
    <property type="term" value="F:metal ion binding"/>
    <property type="evidence" value="ECO:0007669"/>
    <property type="project" value="UniProtKB-KW"/>
</dbReference>
<dbReference type="GO" id="GO:0008253">
    <property type="term" value="F:5'-nucleotidase activity"/>
    <property type="evidence" value="ECO:0007669"/>
    <property type="project" value="TreeGrafter"/>
</dbReference>
<feature type="transmembrane region" description="Helical" evidence="4">
    <location>
        <begin position="109"/>
        <end position="131"/>
    </location>
</feature>
<proteinExistence type="predicted"/>
<dbReference type="PANTHER" id="PTHR12103">
    <property type="entry name" value="5'-NUCLEOTIDASE DOMAIN-CONTAINING"/>
    <property type="match status" value="1"/>
</dbReference>
<organism evidence="5 6">
    <name type="scientific">Protopolystoma xenopodis</name>
    <dbReference type="NCBI Taxonomy" id="117903"/>
    <lineage>
        <taxon>Eukaryota</taxon>
        <taxon>Metazoa</taxon>
        <taxon>Spiralia</taxon>
        <taxon>Lophotrochozoa</taxon>
        <taxon>Platyhelminthes</taxon>
        <taxon>Monogenea</taxon>
        <taxon>Polyopisthocotylea</taxon>
        <taxon>Polystomatidea</taxon>
        <taxon>Polystomatidae</taxon>
        <taxon>Protopolystoma</taxon>
    </lineage>
</organism>
<evidence type="ECO:0000256" key="1">
    <source>
        <dbReference type="ARBA" id="ARBA00022723"/>
    </source>
</evidence>
<evidence type="ECO:0000313" key="5">
    <source>
        <dbReference type="EMBL" id="VEL39520.1"/>
    </source>
</evidence>
<dbReference type="InterPro" id="IPR036412">
    <property type="entry name" value="HAD-like_sf"/>
</dbReference>
<dbReference type="EMBL" id="CAAALY010261504">
    <property type="protein sequence ID" value="VEL39520.1"/>
    <property type="molecule type" value="Genomic_DNA"/>
</dbReference>
<name>A0A448XLK5_9PLAT</name>
<feature type="transmembrane region" description="Helical" evidence="4">
    <location>
        <begin position="190"/>
        <end position="207"/>
    </location>
</feature>
<sequence>MDYTLARMCMRYFISFFSEYKSPAYEELAFNIVRNKLVSMGYPKQLREFKYEPSFPIRGLWFDKMYGTLLKMDQFGNILVCLRGFKVIQREELRSLYPNKFLRYDDKRIVIMNTLFNLPELYMLTCIIHVFTTSPEHTQVDKGVKSGSLFMSYMSIYQDVRQAIDWMHEGELKKQTRENLDLYVEKDPKVYILLQRFAYFIMLLTIYS</sequence>
<evidence type="ECO:0000256" key="2">
    <source>
        <dbReference type="ARBA" id="ARBA00022801"/>
    </source>
</evidence>
<dbReference type="InterPro" id="IPR008380">
    <property type="entry name" value="HAD-SF_hydro_IG_5-nucl"/>
</dbReference>
<keyword evidence="6" id="KW-1185">Reference proteome</keyword>
<dbReference type="PANTHER" id="PTHR12103:SF15">
    <property type="entry name" value="CYTOSOLIC PURINE 5'-NUCLEOTIDASE"/>
    <property type="match status" value="1"/>
</dbReference>
<evidence type="ECO:0000313" key="6">
    <source>
        <dbReference type="Proteomes" id="UP000784294"/>
    </source>
</evidence>
<keyword evidence="4" id="KW-0812">Transmembrane</keyword>
<gene>
    <name evidence="5" type="ORF">PXEA_LOCUS32960</name>
</gene>
<dbReference type="Proteomes" id="UP000784294">
    <property type="component" value="Unassembled WGS sequence"/>
</dbReference>
<evidence type="ECO:0000256" key="4">
    <source>
        <dbReference type="SAM" id="Phobius"/>
    </source>
</evidence>
<comment type="caution">
    <text evidence="5">The sequence shown here is derived from an EMBL/GenBank/DDBJ whole genome shotgun (WGS) entry which is preliminary data.</text>
</comment>
<reference evidence="5" key="1">
    <citation type="submission" date="2018-11" db="EMBL/GenBank/DDBJ databases">
        <authorList>
            <consortium name="Pathogen Informatics"/>
        </authorList>
    </citation>
    <scope>NUCLEOTIDE SEQUENCE</scope>
</reference>
<dbReference type="OrthoDB" id="10252832at2759"/>
<dbReference type="AlphaFoldDB" id="A0A448XLK5"/>
<keyword evidence="1" id="KW-0479">Metal-binding</keyword>
<keyword evidence="4" id="KW-0472">Membrane</keyword>
<keyword evidence="4" id="KW-1133">Transmembrane helix</keyword>
<dbReference type="Pfam" id="PF05761">
    <property type="entry name" value="5_nucleotid"/>
    <property type="match status" value="1"/>
</dbReference>
<evidence type="ECO:0000256" key="3">
    <source>
        <dbReference type="ARBA" id="ARBA00022842"/>
    </source>
</evidence>
<dbReference type="SUPFAM" id="SSF56784">
    <property type="entry name" value="HAD-like"/>
    <property type="match status" value="1"/>
</dbReference>